<dbReference type="EMBL" id="GBXM01018170">
    <property type="protein sequence ID" value="JAH90407.1"/>
    <property type="molecule type" value="Transcribed_RNA"/>
</dbReference>
<dbReference type="AlphaFoldDB" id="A0A0E9WJ85"/>
<reference evidence="1" key="2">
    <citation type="journal article" date="2015" name="Fish Shellfish Immunol.">
        <title>Early steps in the European eel (Anguilla anguilla)-Vibrio vulnificus interaction in the gills: Role of the RtxA13 toxin.</title>
        <authorList>
            <person name="Callol A."/>
            <person name="Pajuelo D."/>
            <person name="Ebbesson L."/>
            <person name="Teles M."/>
            <person name="MacKenzie S."/>
            <person name="Amaro C."/>
        </authorList>
    </citation>
    <scope>NUCLEOTIDE SEQUENCE</scope>
</reference>
<evidence type="ECO:0000313" key="1">
    <source>
        <dbReference type="EMBL" id="JAH90407.1"/>
    </source>
</evidence>
<accession>A0A0E9WJ85</accession>
<name>A0A0E9WJ85_ANGAN</name>
<sequence length="60" mass="6996">MQLASPLLAALYNSQFSKMGGFLSNCTWEASFVILKMFWTMLHSLIKSYILTDHHCRFYC</sequence>
<protein>
    <submittedName>
        <fullName evidence="1">Uncharacterized protein</fullName>
    </submittedName>
</protein>
<reference evidence="1" key="1">
    <citation type="submission" date="2014-11" db="EMBL/GenBank/DDBJ databases">
        <authorList>
            <person name="Amaro Gonzalez C."/>
        </authorList>
    </citation>
    <scope>NUCLEOTIDE SEQUENCE</scope>
</reference>
<organism evidence="1">
    <name type="scientific">Anguilla anguilla</name>
    <name type="common">European freshwater eel</name>
    <name type="synonym">Muraena anguilla</name>
    <dbReference type="NCBI Taxonomy" id="7936"/>
    <lineage>
        <taxon>Eukaryota</taxon>
        <taxon>Metazoa</taxon>
        <taxon>Chordata</taxon>
        <taxon>Craniata</taxon>
        <taxon>Vertebrata</taxon>
        <taxon>Euteleostomi</taxon>
        <taxon>Actinopterygii</taxon>
        <taxon>Neopterygii</taxon>
        <taxon>Teleostei</taxon>
        <taxon>Anguilliformes</taxon>
        <taxon>Anguillidae</taxon>
        <taxon>Anguilla</taxon>
    </lineage>
</organism>
<proteinExistence type="predicted"/>